<reference evidence="12" key="1">
    <citation type="journal article" date="2014" name="Int. J. Syst. Evol. Microbiol.">
        <title>Complete genome sequence of Corynebacterium casei LMG S-19264T (=DSM 44701T), isolated from a smear-ripened cheese.</title>
        <authorList>
            <consortium name="US DOE Joint Genome Institute (JGI-PGF)"/>
            <person name="Walter F."/>
            <person name="Albersmeier A."/>
            <person name="Kalinowski J."/>
            <person name="Ruckert C."/>
        </authorList>
    </citation>
    <scope>NUCLEOTIDE SEQUENCE</scope>
    <source>
        <strain evidence="12">KCTC 22164</strain>
    </source>
</reference>
<dbReference type="SUPFAM" id="SSF54523">
    <property type="entry name" value="Pili subunits"/>
    <property type="match status" value="1"/>
</dbReference>
<dbReference type="GO" id="GO:0005886">
    <property type="term" value="C:plasma membrane"/>
    <property type="evidence" value="ECO:0007669"/>
    <property type="project" value="UniProtKB-SubCell"/>
</dbReference>
<dbReference type="InterPro" id="IPR045584">
    <property type="entry name" value="Pilin-like"/>
</dbReference>
<keyword evidence="8" id="KW-0472">Membrane</keyword>
<keyword evidence="3" id="KW-1003">Cell membrane</keyword>
<evidence type="ECO:0000313" key="13">
    <source>
        <dbReference type="Proteomes" id="UP000631300"/>
    </source>
</evidence>
<keyword evidence="6" id="KW-0812">Transmembrane</keyword>
<comment type="similarity">
    <text evidence="9">Belongs to the GSP H family.</text>
</comment>
<dbReference type="PROSITE" id="PS00409">
    <property type="entry name" value="PROKAR_NTER_METHYL"/>
    <property type="match status" value="1"/>
</dbReference>
<accession>A0A918JKG2</accession>
<evidence type="ECO:0000256" key="10">
    <source>
        <dbReference type="ARBA" id="ARBA00030775"/>
    </source>
</evidence>
<protein>
    <recommendedName>
        <fullName evidence="2">Type II secretion system protein H</fullName>
    </recommendedName>
    <alternativeName>
        <fullName evidence="10">General secretion pathway protein H</fullName>
    </alternativeName>
</protein>
<evidence type="ECO:0000256" key="5">
    <source>
        <dbReference type="ARBA" id="ARBA00022519"/>
    </source>
</evidence>
<dbReference type="AlphaFoldDB" id="A0A918JKG2"/>
<evidence type="ECO:0000256" key="2">
    <source>
        <dbReference type="ARBA" id="ARBA00021549"/>
    </source>
</evidence>
<evidence type="ECO:0000256" key="1">
    <source>
        <dbReference type="ARBA" id="ARBA00004377"/>
    </source>
</evidence>
<evidence type="ECO:0000256" key="7">
    <source>
        <dbReference type="ARBA" id="ARBA00022989"/>
    </source>
</evidence>
<dbReference type="Pfam" id="PF07963">
    <property type="entry name" value="N_methyl"/>
    <property type="match status" value="1"/>
</dbReference>
<evidence type="ECO:0000256" key="9">
    <source>
        <dbReference type="ARBA" id="ARBA00025772"/>
    </source>
</evidence>
<dbReference type="InterPro" id="IPR012902">
    <property type="entry name" value="N_methyl_site"/>
</dbReference>
<keyword evidence="4" id="KW-0488">Methylation</keyword>
<dbReference type="GO" id="GO:0015627">
    <property type="term" value="C:type II protein secretion system complex"/>
    <property type="evidence" value="ECO:0007669"/>
    <property type="project" value="InterPro"/>
</dbReference>
<proteinExistence type="inferred from homology"/>
<name>A0A918JKG2_9ALTE</name>
<dbReference type="GO" id="GO:0015628">
    <property type="term" value="P:protein secretion by the type II secretion system"/>
    <property type="evidence" value="ECO:0007669"/>
    <property type="project" value="InterPro"/>
</dbReference>
<gene>
    <name evidence="12" type="ORF">GCM10007391_19640</name>
</gene>
<keyword evidence="7" id="KW-1133">Transmembrane helix</keyword>
<keyword evidence="5" id="KW-0997">Cell inner membrane</keyword>
<comment type="subcellular location">
    <subcellularLocation>
        <location evidence="1">Cell inner membrane</location>
        <topology evidence="1">Single-pass membrane protein</topology>
    </subcellularLocation>
</comment>
<evidence type="ECO:0000256" key="6">
    <source>
        <dbReference type="ARBA" id="ARBA00022692"/>
    </source>
</evidence>
<evidence type="ECO:0000313" key="12">
    <source>
        <dbReference type="EMBL" id="GGW86060.1"/>
    </source>
</evidence>
<dbReference type="RefSeq" id="WP_189405969.1">
    <property type="nucleotide sequence ID" value="NZ_BMXP01000004.1"/>
</dbReference>
<evidence type="ECO:0000259" key="11">
    <source>
        <dbReference type="Pfam" id="PF12019"/>
    </source>
</evidence>
<evidence type="ECO:0000256" key="3">
    <source>
        <dbReference type="ARBA" id="ARBA00022475"/>
    </source>
</evidence>
<dbReference type="NCBIfam" id="TIGR02532">
    <property type="entry name" value="IV_pilin_GFxxxE"/>
    <property type="match status" value="1"/>
</dbReference>
<feature type="domain" description="General secretion pathway GspH" evidence="11">
    <location>
        <begin position="44"/>
        <end position="146"/>
    </location>
</feature>
<evidence type="ECO:0000256" key="8">
    <source>
        <dbReference type="ARBA" id="ARBA00023136"/>
    </source>
</evidence>
<sequence>MIHHTRGLTLLEMLITLAISAILLTVVAPNVQSILAANRVTSDINNISALTQQARFSAINEQQTILLCPTTNYSNCTSSWANAKMIFADSNGNGSRDNSEPLIATTDPLSKTNRLSGISGSLTFEENGGISRAATITICPSGGEAKDASALLLSLYGRVVVANDSNNDGIKEDSDGDDLSCS</sequence>
<dbReference type="EMBL" id="BMXP01000004">
    <property type="protein sequence ID" value="GGW86060.1"/>
    <property type="molecule type" value="Genomic_DNA"/>
</dbReference>
<comment type="caution">
    <text evidence="12">The sequence shown here is derived from an EMBL/GenBank/DDBJ whole genome shotgun (WGS) entry which is preliminary data.</text>
</comment>
<reference evidence="12" key="2">
    <citation type="submission" date="2020-09" db="EMBL/GenBank/DDBJ databases">
        <authorList>
            <person name="Sun Q."/>
            <person name="Kim S."/>
        </authorList>
    </citation>
    <scope>NUCLEOTIDE SEQUENCE</scope>
    <source>
        <strain evidence="12">KCTC 22164</strain>
    </source>
</reference>
<dbReference type="Pfam" id="PF12019">
    <property type="entry name" value="GspH"/>
    <property type="match status" value="1"/>
</dbReference>
<dbReference type="Gene3D" id="3.55.40.10">
    <property type="entry name" value="minor pseudopilin epsh domain"/>
    <property type="match status" value="1"/>
</dbReference>
<dbReference type="InterPro" id="IPR022346">
    <property type="entry name" value="T2SS_GspH"/>
</dbReference>
<evidence type="ECO:0000256" key="4">
    <source>
        <dbReference type="ARBA" id="ARBA00022481"/>
    </source>
</evidence>
<dbReference type="Proteomes" id="UP000631300">
    <property type="component" value="Unassembled WGS sequence"/>
</dbReference>
<keyword evidence="13" id="KW-1185">Reference proteome</keyword>
<organism evidence="12 13">
    <name type="scientific">Alteromonas halophila</name>
    <dbReference type="NCBI Taxonomy" id="516698"/>
    <lineage>
        <taxon>Bacteria</taxon>
        <taxon>Pseudomonadati</taxon>
        <taxon>Pseudomonadota</taxon>
        <taxon>Gammaproteobacteria</taxon>
        <taxon>Alteromonadales</taxon>
        <taxon>Alteromonadaceae</taxon>
        <taxon>Alteromonas/Salinimonas group</taxon>
        <taxon>Alteromonas</taxon>
    </lineage>
</organism>